<name>A0A922A935_CARIL</name>
<evidence type="ECO:0000313" key="1">
    <source>
        <dbReference type="EMBL" id="KAG6676220.1"/>
    </source>
</evidence>
<protein>
    <submittedName>
        <fullName evidence="1">Uncharacterized protein</fullName>
    </submittedName>
</protein>
<sequence length="39" mass="4420">MSNCQNQFLRPVLLVCENICVGVNRYFSCQSTILRGKGK</sequence>
<evidence type="ECO:0000313" key="2">
    <source>
        <dbReference type="Proteomes" id="UP000811246"/>
    </source>
</evidence>
<dbReference type="EMBL" id="CM031839">
    <property type="protein sequence ID" value="KAG6676220.1"/>
    <property type="molecule type" value="Genomic_DNA"/>
</dbReference>
<gene>
    <name evidence="1" type="ORF">I3842_15G141000</name>
</gene>
<accession>A0A922A935</accession>
<dbReference type="Proteomes" id="UP000811246">
    <property type="component" value="Chromosome 15"/>
</dbReference>
<dbReference type="AlphaFoldDB" id="A0A922A935"/>
<comment type="caution">
    <text evidence="1">The sequence shown here is derived from an EMBL/GenBank/DDBJ whole genome shotgun (WGS) entry which is preliminary data.</text>
</comment>
<organism evidence="1 2">
    <name type="scientific">Carya illinoinensis</name>
    <name type="common">Pecan</name>
    <dbReference type="NCBI Taxonomy" id="32201"/>
    <lineage>
        <taxon>Eukaryota</taxon>
        <taxon>Viridiplantae</taxon>
        <taxon>Streptophyta</taxon>
        <taxon>Embryophyta</taxon>
        <taxon>Tracheophyta</taxon>
        <taxon>Spermatophyta</taxon>
        <taxon>Magnoliopsida</taxon>
        <taxon>eudicotyledons</taxon>
        <taxon>Gunneridae</taxon>
        <taxon>Pentapetalae</taxon>
        <taxon>rosids</taxon>
        <taxon>fabids</taxon>
        <taxon>Fagales</taxon>
        <taxon>Juglandaceae</taxon>
        <taxon>Carya</taxon>
    </lineage>
</organism>
<reference evidence="1" key="1">
    <citation type="submission" date="2021-01" db="EMBL/GenBank/DDBJ databases">
        <authorList>
            <person name="Lovell J.T."/>
            <person name="Bentley N."/>
            <person name="Bhattarai G."/>
            <person name="Jenkins J.W."/>
            <person name="Sreedasyam A."/>
            <person name="Alarcon Y."/>
            <person name="Bock C."/>
            <person name="Boston L."/>
            <person name="Carlson J."/>
            <person name="Cervantes K."/>
            <person name="Clermont K."/>
            <person name="Krom N."/>
            <person name="Kubenka K."/>
            <person name="Mamidi S."/>
            <person name="Mattison C."/>
            <person name="Monteros M."/>
            <person name="Pisani C."/>
            <person name="Plott C."/>
            <person name="Rajasekar S."/>
            <person name="Rhein H.S."/>
            <person name="Rohla C."/>
            <person name="Song M."/>
            <person name="Hilaire R.S."/>
            <person name="Shu S."/>
            <person name="Wells L."/>
            <person name="Wang X."/>
            <person name="Webber J."/>
            <person name="Heerema R.J."/>
            <person name="Klein P."/>
            <person name="Conner P."/>
            <person name="Grauke L."/>
            <person name="Grimwood J."/>
            <person name="Schmutz J."/>
            <person name="Randall J.J."/>
        </authorList>
    </citation>
    <scope>NUCLEOTIDE SEQUENCE</scope>
    <source>
        <tissue evidence="1">Leaf</tissue>
    </source>
</reference>
<proteinExistence type="predicted"/>